<gene>
    <name evidence="2" type="ORF">KS4_21600</name>
</gene>
<dbReference type="RefSeq" id="WP_145077668.1">
    <property type="nucleotide sequence ID" value="NZ_CP036425.1"/>
</dbReference>
<name>A0A517YV23_9BACT</name>
<dbReference type="Proteomes" id="UP000317369">
    <property type="component" value="Chromosome"/>
</dbReference>
<accession>A0A517YV23</accession>
<feature type="chain" id="PRO_5021697296" evidence="1">
    <location>
        <begin position="21"/>
        <end position="435"/>
    </location>
</feature>
<keyword evidence="3" id="KW-1185">Reference proteome</keyword>
<feature type="signal peptide" evidence="1">
    <location>
        <begin position="1"/>
        <end position="20"/>
    </location>
</feature>
<dbReference type="KEGG" id="pcor:KS4_21600"/>
<proteinExistence type="predicted"/>
<evidence type="ECO:0000256" key="1">
    <source>
        <dbReference type="SAM" id="SignalP"/>
    </source>
</evidence>
<protein>
    <submittedName>
        <fullName evidence="2">Uncharacterized protein</fullName>
    </submittedName>
</protein>
<dbReference type="InterPro" id="IPR045584">
    <property type="entry name" value="Pilin-like"/>
</dbReference>
<sequence length="435" mass="48547" precursor="true">MSGRHFIIICLLSIAPILCAQTSSSPDTQTPNTALPPVNATITNAADHYNAAFNLLTLSADQQSLLHTLITTYTLGQTLSESDLSAAQNLLKSSQNAIITLRSINPDLPTRWPRDLTNASTYNQPLPHLPNIKHTASLIHLDALIAAHLKDNRRLTADLLHLITLSQSLAADEHIPAVKTRIEILLIFAQLEHLLPLNILTPNQLRDIQRKLYNTQLIPQAKAAILYQRSQALIYTRDYITDLIDPQANLTPDELSSNKQTLTRLTTEFLLRLDNYDFNYSDLLKQTQQLPDSEILSKNLLPQYIRLVSQDLATAQARLNTFIVALALQRYQLTNGSYPTSLEPLTPDLLPNIPIDPFNRSPLRYKHTQNAVVIYALGPDHLDNQARAYTSNATPTFGYLPASPPPSYIYTDITFNLGPYQQINFPQSLAPSPSK</sequence>
<dbReference type="AlphaFoldDB" id="A0A517YV23"/>
<dbReference type="OrthoDB" id="223245at2"/>
<evidence type="ECO:0000313" key="2">
    <source>
        <dbReference type="EMBL" id="QDU34098.1"/>
    </source>
</evidence>
<organism evidence="2 3">
    <name type="scientific">Poriferisphaera corsica</name>
    <dbReference type="NCBI Taxonomy" id="2528020"/>
    <lineage>
        <taxon>Bacteria</taxon>
        <taxon>Pseudomonadati</taxon>
        <taxon>Planctomycetota</taxon>
        <taxon>Phycisphaerae</taxon>
        <taxon>Phycisphaerales</taxon>
        <taxon>Phycisphaeraceae</taxon>
        <taxon>Poriferisphaera</taxon>
    </lineage>
</organism>
<dbReference type="EMBL" id="CP036425">
    <property type="protein sequence ID" value="QDU34098.1"/>
    <property type="molecule type" value="Genomic_DNA"/>
</dbReference>
<evidence type="ECO:0000313" key="3">
    <source>
        <dbReference type="Proteomes" id="UP000317369"/>
    </source>
</evidence>
<dbReference type="SUPFAM" id="SSF54523">
    <property type="entry name" value="Pili subunits"/>
    <property type="match status" value="1"/>
</dbReference>
<keyword evidence="1" id="KW-0732">Signal</keyword>
<reference evidence="2 3" key="1">
    <citation type="submission" date="2019-02" db="EMBL/GenBank/DDBJ databases">
        <title>Deep-cultivation of Planctomycetes and their phenomic and genomic characterization uncovers novel biology.</title>
        <authorList>
            <person name="Wiegand S."/>
            <person name="Jogler M."/>
            <person name="Boedeker C."/>
            <person name="Pinto D."/>
            <person name="Vollmers J."/>
            <person name="Rivas-Marin E."/>
            <person name="Kohn T."/>
            <person name="Peeters S.H."/>
            <person name="Heuer A."/>
            <person name="Rast P."/>
            <person name="Oberbeckmann S."/>
            <person name="Bunk B."/>
            <person name="Jeske O."/>
            <person name="Meyerdierks A."/>
            <person name="Storesund J.E."/>
            <person name="Kallscheuer N."/>
            <person name="Luecker S."/>
            <person name="Lage O.M."/>
            <person name="Pohl T."/>
            <person name="Merkel B.J."/>
            <person name="Hornburger P."/>
            <person name="Mueller R.-W."/>
            <person name="Bruemmer F."/>
            <person name="Labrenz M."/>
            <person name="Spormann A.M."/>
            <person name="Op den Camp H."/>
            <person name="Overmann J."/>
            <person name="Amann R."/>
            <person name="Jetten M.S.M."/>
            <person name="Mascher T."/>
            <person name="Medema M.H."/>
            <person name="Devos D.P."/>
            <person name="Kaster A.-K."/>
            <person name="Ovreas L."/>
            <person name="Rohde M."/>
            <person name="Galperin M.Y."/>
            <person name="Jogler C."/>
        </authorList>
    </citation>
    <scope>NUCLEOTIDE SEQUENCE [LARGE SCALE GENOMIC DNA]</scope>
    <source>
        <strain evidence="2 3">KS4</strain>
    </source>
</reference>